<keyword evidence="2" id="KW-0201">Cytochrome c-type biogenesis</keyword>
<gene>
    <name evidence="7" type="ORF">KTT_42400</name>
</gene>
<dbReference type="Proteomes" id="UP000287352">
    <property type="component" value="Unassembled WGS sequence"/>
</dbReference>
<feature type="domain" description="Thioredoxin" evidence="6">
    <location>
        <begin position="35"/>
        <end position="178"/>
    </location>
</feature>
<accession>A0A402A5U1</accession>
<evidence type="ECO:0000313" key="8">
    <source>
        <dbReference type="Proteomes" id="UP000287352"/>
    </source>
</evidence>
<dbReference type="GO" id="GO:0016209">
    <property type="term" value="F:antioxidant activity"/>
    <property type="evidence" value="ECO:0007669"/>
    <property type="project" value="InterPro"/>
</dbReference>
<dbReference type="EMBL" id="BIFR01000001">
    <property type="protein sequence ID" value="GCE14381.1"/>
    <property type="molecule type" value="Genomic_DNA"/>
</dbReference>
<dbReference type="InterPro" id="IPR013766">
    <property type="entry name" value="Thioredoxin_domain"/>
</dbReference>
<sequence length="179" mass="18946">MSIINVALLVFLGSLLLTPKEGSNTSSGLGDMSSPLLGKAAPDFTLPLLSDGKTPLSLSSFKGKPVILNFWSSTCPPCAAEAADLQSFWSGKLQAQGVTFIGIDGAEKSMSDGQAFVQRYHVTYPNVKDTFDGSTGINYGIAGNPETYFIDAQGHVVARWLGPLTAEGLQTELAKMQVK</sequence>
<name>A0A402A5U1_9CHLR</name>
<evidence type="ECO:0000256" key="4">
    <source>
        <dbReference type="ARBA" id="ARBA00023157"/>
    </source>
</evidence>
<keyword evidence="5" id="KW-0676">Redox-active center</keyword>
<dbReference type="PANTHER" id="PTHR42852:SF6">
    <property type="entry name" value="THIOL:DISULFIDE INTERCHANGE PROTEIN DSBE"/>
    <property type="match status" value="1"/>
</dbReference>
<comment type="caution">
    <text evidence="7">The sequence shown here is derived from an EMBL/GenBank/DDBJ whole genome shotgun (WGS) entry which is preliminary data.</text>
</comment>
<keyword evidence="3" id="KW-0812">Transmembrane</keyword>
<dbReference type="GO" id="GO:0030313">
    <property type="term" value="C:cell envelope"/>
    <property type="evidence" value="ECO:0007669"/>
    <property type="project" value="UniProtKB-SubCell"/>
</dbReference>
<dbReference type="InterPro" id="IPR000866">
    <property type="entry name" value="AhpC/TSA"/>
</dbReference>
<dbReference type="SUPFAM" id="SSF52833">
    <property type="entry name" value="Thioredoxin-like"/>
    <property type="match status" value="1"/>
</dbReference>
<evidence type="ECO:0000256" key="5">
    <source>
        <dbReference type="ARBA" id="ARBA00023284"/>
    </source>
</evidence>
<dbReference type="AlphaFoldDB" id="A0A402A5U1"/>
<keyword evidence="3" id="KW-0735">Signal-anchor</keyword>
<keyword evidence="4" id="KW-1015">Disulfide bond</keyword>
<evidence type="ECO:0000313" key="7">
    <source>
        <dbReference type="EMBL" id="GCE14381.1"/>
    </source>
</evidence>
<dbReference type="Gene3D" id="3.40.30.10">
    <property type="entry name" value="Glutaredoxin"/>
    <property type="match status" value="1"/>
</dbReference>
<protein>
    <recommendedName>
        <fullName evidence="6">Thioredoxin domain-containing protein</fullName>
    </recommendedName>
</protein>
<dbReference type="InterPro" id="IPR017937">
    <property type="entry name" value="Thioredoxin_CS"/>
</dbReference>
<proteinExistence type="predicted"/>
<evidence type="ECO:0000256" key="1">
    <source>
        <dbReference type="ARBA" id="ARBA00004196"/>
    </source>
</evidence>
<dbReference type="Pfam" id="PF00578">
    <property type="entry name" value="AhpC-TSA"/>
    <property type="match status" value="1"/>
</dbReference>
<keyword evidence="8" id="KW-1185">Reference proteome</keyword>
<dbReference type="GO" id="GO:0017004">
    <property type="term" value="P:cytochrome complex assembly"/>
    <property type="evidence" value="ECO:0007669"/>
    <property type="project" value="UniProtKB-KW"/>
</dbReference>
<evidence type="ECO:0000256" key="2">
    <source>
        <dbReference type="ARBA" id="ARBA00022748"/>
    </source>
</evidence>
<dbReference type="GO" id="GO:0016491">
    <property type="term" value="F:oxidoreductase activity"/>
    <property type="evidence" value="ECO:0007669"/>
    <property type="project" value="InterPro"/>
</dbReference>
<reference evidence="8" key="1">
    <citation type="submission" date="2018-12" db="EMBL/GenBank/DDBJ databases">
        <title>Tengunoibacter tsumagoiensis gen. nov., sp. nov., Dictyobacter kobayashii sp. nov., D. alpinus sp. nov., and D. joshuensis sp. nov. and description of Dictyobacteraceae fam. nov. within the order Ktedonobacterales isolated from Tengu-no-mugimeshi.</title>
        <authorList>
            <person name="Wang C.M."/>
            <person name="Zheng Y."/>
            <person name="Sakai Y."/>
            <person name="Toyoda A."/>
            <person name="Minakuchi Y."/>
            <person name="Abe K."/>
            <person name="Yokota A."/>
            <person name="Yabe S."/>
        </authorList>
    </citation>
    <scope>NUCLEOTIDE SEQUENCE [LARGE SCALE GENOMIC DNA]</scope>
    <source>
        <strain evidence="8">Uno3</strain>
    </source>
</reference>
<organism evidence="7 8">
    <name type="scientific">Tengunoibacter tsumagoiensis</name>
    <dbReference type="NCBI Taxonomy" id="2014871"/>
    <lineage>
        <taxon>Bacteria</taxon>
        <taxon>Bacillati</taxon>
        <taxon>Chloroflexota</taxon>
        <taxon>Ktedonobacteria</taxon>
        <taxon>Ktedonobacterales</taxon>
        <taxon>Dictyobacteraceae</taxon>
        <taxon>Tengunoibacter</taxon>
    </lineage>
</organism>
<dbReference type="PROSITE" id="PS00194">
    <property type="entry name" value="THIOREDOXIN_1"/>
    <property type="match status" value="1"/>
</dbReference>
<dbReference type="CDD" id="cd02966">
    <property type="entry name" value="TlpA_like_family"/>
    <property type="match status" value="1"/>
</dbReference>
<comment type="subcellular location">
    <subcellularLocation>
        <location evidence="1">Cell envelope</location>
    </subcellularLocation>
</comment>
<dbReference type="InterPro" id="IPR050553">
    <property type="entry name" value="Thioredoxin_ResA/DsbE_sf"/>
</dbReference>
<evidence type="ECO:0000259" key="6">
    <source>
        <dbReference type="PROSITE" id="PS51352"/>
    </source>
</evidence>
<dbReference type="PROSITE" id="PS51352">
    <property type="entry name" value="THIOREDOXIN_2"/>
    <property type="match status" value="1"/>
</dbReference>
<dbReference type="PANTHER" id="PTHR42852">
    <property type="entry name" value="THIOL:DISULFIDE INTERCHANGE PROTEIN DSBE"/>
    <property type="match status" value="1"/>
</dbReference>
<dbReference type="InterPro" id="IPR036249">
    <property type="entry name" value="Thioredoxin-like_sf"/>
</dbReference>
<evidence type="ECO:0000256" key="3">
    <source>
        <dbReference type="ARBA" id="ARBA00022968"/>
    </source>
</evidence>